<dbReference type="AlphaFoldDB" id="A0AAD8Q6B9"/>
<gene>
    <name evidence="2" type="ORF">LY79DRAFT_48734</name>
</gene>
<name>A0AAD8Q6B9_9PEZI</name>
<dbReference type="EMBL" id="JAHLJV010000011">
    <property type="protein sequence ID" value="KAK1596587.1"/>
    <property type="molecule type" value="Genomic_DNA"/>
</dbReference>
<protein>
    <submittedName>
        <fullName evidence="2">Uncharacterized protein</fullName>
    </submittedName>
</protein>
<feature type="region of interest" description="Disordered" evidence="1">
    <location>
        <begin position="1"/>
        <end position="38"/>
    </location>
</feature>
<dbReference type="RefSeq" id="XP_060417440.1">
    <property type="nucleotide sequence ID" value="XM_060553298.1"/>
</dbReference>
<evidence type="ECO:0000313" key="3">
    <source>
        <dbReference type="Proteomes" id="UP001230504"/>
    </source>
</evidence>
<keyword evidence="3" id="KW-1185">Reference proteome</keyword>
<sequence length="174" mass="19884">MEDRRRGNFHGNRPRPDLQSPEQLSNRRDGLDSQADHSEQWMNDYYDRRATRTHGPNGGLRLLFPRKVRFIIALEFHLHISPTVYHFAQQLPLHPPAVAASLPSNSLLLHSIETSERALGCVVCRRMRQTRVVSPRQGSHFGRGLMRSLPDTFAAAQKTRASIAPTHSRNCVRF</sequence>
<evidence type="ECO:0000313" key="2">
    <source>
        <dbReference type="EMBL" id="KAK1596587.1"/>
    </source>
</evidence>
<reference evidence="2" key="1">
    <citation type="submission" date="2021-06" db="EMBL/GenBank/DDBJ databases">
        <title>Comparative genomics, transcriptomics and evolutionary studies reveal genomic signatures of adaptation to plant cell wall in hemibiotrophic fungi.</title>
        <authorList>
            <consortium name="DOE Joint Genome Institute"/>
            <person name="Baroncelli R."/>
            <person name="Diaz J.F."/>
            <person name="Benocci T."/>
            <person name="Peng M."/>
            <person name="Battaglia E."/>
            <person name="Haridas S."/>
            <person name="Andreopoulos W."/>
            <person name="Labutti K."/>
            <person name="Pangilinan J."/>
            <person name="Floch G.L."/>
            <person name="Makela M.R."/>
            <person name="Henrissat B."/>
            <person name="Grigoriev I.V."/>
            <person name="Crouch J.A."/>
            <person name="De Vries R.P."/>
            <person name="Sukno S.A."/>
            <person name="Thon M.R."/>
        </authorList>
    </citation>
    <scope>NUCLEOTIDE SEQUENCE</scope>
    <source>
        <strain evidence="2">CBS 125086</strain>
    </source>
</reference>
<dbReference type="Proteomes" id="UP001230504">
    <property type="component" value="Unassembled WGS sequence"/>
</dbReference>
<feature type="compositionally biased region" description="Basic and acidic residues" evidence="1">
    <location>
        <begin position="25"/>
        <end position="38"/>
    </location>
</feature>
<proteinExistence type="predicted"/>
<dbReference type="GeneID" id="85437538"/>
<comment type="caution">
    <text evidence="2">The sequence shown here is derived from an EMBL/GenBank/DDBJ whole genome shotgun (WGS) entry which is preliminary data.</text>
</comment>
<organism evidence="2 3">
    <name type="scientific">Colletotrichum navitas</name>
    <dbReference type="NCBI Taxonomy" id="681940"/>
    <lineage>
        <taxon>Eukaryota</taxon>
        <taxon>Fungi</taxon>
        <taxon>Dikarya</taxon>
        <taxon>Ascomycota</taxon>
        <taxon>Pezizomycotina</taxon>
        <taxon>Sordariomycetes</taxon>
        <taxon>Hypocreomycetidae</taxon>
        <taxon>Glomerellales</taxon>
        <taxon>Glomerellaceae</taxon>
        <taxon>Colletotrichum</taxon>
        <taxon>Colletotrichum graminicola species complex</taxon>
    </lineage>
</organism>
<accession>A0AAD8Q6B9</accession>
<evidence type="ECO:0000256" key="1">
    <source>
        <dbReference type="SAM" id="MobiDB-lite"/>
    </source>
</evidence>